<dbReference type="Proteomes" id="UP001418222">
    <property type="component" value="Unassembled WGS sequence"/>
</dbReference>
<comment type="caution">
    <text evidence="3">The sequence shown here is derived from an EMBL/GenBank/DDBJ whole genome shotgun (WGS) entry which is preliminary data.</text>
</comment>
<proteinExistence type="predicted"/>
<evidence type="ECO:0000256" key="2">
    <source>
        <dbReference type="SAM" id="MobiDB-lite"/>
    </source>
</evidence>
<sequence length="1607" mass="184780">MFAPRDGISRVNLHEGKARKGLNFQEEDENIPLSKVHPEPKTLPDEEEEVKHFQEQLLQVSNENQNLKIQLQNETTHLQLSRDEVENMRDAISKLESSKEAVLLQSQLLQKSISSLEMESCQAKNEVGKLHVEILTGIFKLSSAEEQYLALEKTNQGLKLELEEWKGELKEIQMLSESDKQKVEAEISLQSWEKLYNLSQETVEHMTLEIQIHFTILKDIENSKMGLEEEIRQLKDVNFNLNEHNLAHDLKLKRLQAEIVSLNEINHKFKDEINIHLADNRVLQQELDCIKDNRNELVMKHESLVGQLEVASLNMESLEILIKELQFGCAELSEGCQKLEDEKLLLLNKIQDMGSISTRNVVLKDSLSDAMEKIRVLEDSCVLLNTKNSTHVVEKAALASQIEVITRNMEKLCEKNVLLENSLADVNTELEGLRLKLKELEESSQFISDENSNLLVQNNALVSQLLDFKFQVESIQYDWTNLKTKHAMLEVDYLNLEKAKEVSVFQFMELEVALKVKKKEHESLLQSSKLSLLSLENRIHLLQEDSRFKEEELEVVQQKCSSYILEILILQLCLSDMKVSVRIEKDKQESLIQSSGIQMAALESEIHLLQEKGHVRDVEFEKEQQKYMSSLLENFLLQSCLSEMKDKNFILSRKCQQHIEASRSAGELISHLESSKLLLKEKNTVLVDHNARLVDGIGLLLESLDINKKSVDTDGSEDVFIETIKDEINLLLACISDLTDENQLLHCELSVFRTLLGQISLEKIFLGQEFGRMEGQLLVLQRDQDQLFERWEKLRQDLNDKEQMNVSSKAEVDSLGLLLSDLSKNFSILREENNGLEVENDAIIEEAMTLEHLYLLSSSSNAECLQEFGRMEGQLLVLQRDQDQLFERWEKLRQDLNDKEQMNVSSKAEVDSLGLLLSDLSKNFSILREENNGLEVENDAIIEEAMTLEHLYLLSSSSNAECLQSLKVLGDGIGSLVAVKNDHEREIIESKERLKVAENERKLLKESLALLDELISRTTVLEVDLFTTRLVSEDLIHHVENAENLLKIKNMEFLNAYNKLQCTQEEITELCTKIDATNKEVTEAKMMRVLFEERIAILLKSNTQKDAEIVITDEKNRMLDEKLNDLNGIVEVLRKSEHNLSSVLQNKVDELDRCEGEILNYLNEIQVSAVNEAVFEDKMFEWAVASEVLEIYVLVQRKILNEGITLTKANSFELKKKYDDLEKENSELKAIWSECLPLYISLDNGIGTVEKQARQLANLHEDQDLPLTDPQEETINETRNGDLPAVAGVLVVLQNLVSRVESIEKLMTDTRNHLEYERFVHASASEARRRETEGLNMEGSDQDVNQGGQTSRTKNGQLMKDIELDQVSNSIAPSRIQSAESEDQMLKLWETAEKDYNNSVSNHHDIEEFDVDFPSSGIAAEKELGVDKLEKSTKESQEDWNRRLMERLSTDAGKLSALKTTVKELEEKMERSGTSKGLDSSKLEVMQNKVKQAEKEILELVDTKEKLTKKVEEYLKPSNRERTRWLDRMQVFEQVQMVLDRIEKLEMELQEIYFSFAHLKEEAERSKTRENDRKPRVLLRDYINGWRVVKARKKGHLCGCMRPKIEE</sequence>
<evidence type="ECO:0000313" key="4">
    <source>
        <dbReference type="Proteomes" id="UP001418222"/>
    </source>
</evidence>
<evidence type="ECO:0000313" key="3">
    <source>
        <dbReference type="EMBL" id="KAK8936881.1"/>
    </source>
</evidence>
<dbReference type="InterPro" id="IPR051861">
    <property type="entry name" value="NET_actin-binding_domain"/>
</dbReference>
<keyword evidence="4" id="KW-1185">Reference proteome</keyword>
<feature type="coiled-coil region" evidence="1">
    <location>
        <begin position="409"/>
        <end position="450"/>
    </location>
</feature>
<feature type="region of interest" description="Disordered" evidence="2">
    <location>
        <begin position="19"/>
        <end position="44"/>
    </location>
</feature>
<dbReference type="EMBL" id="JBBWWQ010000010">
    <property type="protein sequence ID" value="KAK8936881.1"/>
    <property type="molecule type" value="Genomic_DNA"/>
</dbReference>
<dbReference type="PANTHER" id="PTHR32258:SF6">
    <property type="entry name" value="PROTEIN NETWORKED 1A"/>
    <property type="match status" value="1"/>
</dbReference>
<gene>
    <name evidence="3" type="ORF">KSP39_PZI012294</name>
</gene>
<feature type="region of interest" description="Disordered" evidence="2">
    <location>
        <begin position="1325"/>
        <end position="1355"/>
    </location>
</feature>
<evidence type="ECO:0000256" key="1">
    <source>
        <dbReference type="SAM" id="Coils"/>
    </source>
</evidence>
<feature type="coiled-coil region" evidence="1">
    <location>
        <begin position="980"/>
        <end position="1014"/>
    </location>
</feature>
<feature type="coiled-coil region" evidence="1">
    <location>
        <begin position="217"/>
        <end position="300"/>
    </location>
</feature>
<organism evidence="3 4">
    <name type="scientific">Platanthera zijinensis</name>
    <dbReference type="NCBI Taxonomy" id="2320716"/>
    <lineage>
        <taxon>Eukaryota</taxon>
        <taxon>Viridiplantae</taxon>
        <taxon>Streptophyta</taxon>
        <taxon>Embryophyta</taxon>
        <taxon>Tracheophyta</taxon>
        <taxon>Spermatophyta</taxon>
        <taxon>Magnoliopsida</taxon>
        <taxon>Liliopsida</taxon>
        <taxon>Asparagales</taxon>
        <taxon>Orchidaceae</taxon>
        <taxon>Orchidoideae</taxon>
        <taxon>Orchideae</taxon>
        <taxon>Orchidinae</taxon>
        <taxon>Platanthera</taxon>
    </lineage>
</organism>
<reference evidence="3 4" key="1">
    <citation type="journal article" date="2022" name="Nat. Plants">
        <title>Genomes of leafy and leafless Platanthera orchids illuminate the evolution of mycoheterotrophy.</title>
        <authorList>
            <person name="Li M.H."/>
            <person name="Liu K.W."/>
            <person name="Li Z."/>
            <person name="Lu H.C."/>
            <person name="Ye Q.L."/>
            <person name="Zhang D."/>
            <person name="Wang J.Y."/>
            <person name="Li Y.F."/>
            <person name="Zhong Z.M."/>
            <person name="Liu X."/>
            <person name="Yu X."/>
            <person name="Liu D.K."/>
            <person name="Tu X.D."/>
            <person name="Liu B."/>
            <person name="Hao Y."/>
            <person name="Liao X.Y."/>
            <person name="Jiang Y.T."/>
            <person name="Sun W.H."/>
            <person name="Chen J."/>
            <person name="Chen Y.Q."/>
            <person name="Ai Y."/>
            <person name="Zhai J.W."/>
            <person name="Wu S.S."/>
            <person name="Zhou Z."/>
            <person name="Hsiao Y.Y."/>
            <person name="Wu W.L."/>
            <person name="Chen Y.Y."/>
            <person name="Lin Y.F."/>
            <person name="Hsu J.L."/>
            <person name="Li C.Y."/>
            <person name="Wang Z.W."/>
            <person name="Zhao X."/>
            <person name="Zhong W.Y."/>
            <person name="Ma X.K."/>
            <person name="Ma L."/>
            <person name="Huang J."/>
            <person name="Chen G.Z."/>
            <person name="Huang M.Z."/>
            <person name="Huang L."/>
            <person name="Peng D.H."/>
            <person name="Luo Y.B."/>
            <person name="Zou S.Q."/>
            <person name="Chen S.P."/>
            <person name="Lan S."/>
            <person name="Tsai W.C."/>
            <person name="Van de Peer Y."/>
            <person name="Liu Z.J."/>
        </authorList>
    </citation>
    <scope>NUCLEOTIDE SEQUENCE [LARGE SCALE GENOMIC DNA]</scope>
    <source>
        <strain evidence="3">Lor287</strain>
    </source>
</reference>
<dbReference type="PANTHER" id="PTHR32258">
    <property type="entry name" value="PROTEIN NETWORKED 4A"/>
    <property type="match status" value="1"/>
</dbReference>
<feature type="coiled-coil region" evidence="1">
    <location>
        <begin position="1455"/>
        <end position="1510"/>
    </location>
</feature>
<feature type="coiled-coil region" evidence="1">
    <location>
        <begin position="532"/>
        <end position="559"/>
    </location>
</feature>
<protein>
    <submittedName>
        <fullName evidence="3">Uncharacterized protein</fullName>
    </submittedName>
</protein>
<feature type="compositionally biased region" description="Polar residues" evidence="2">
    <location>
        <begin position="1342"/>
        <end position="1355"/>
    </location>
</feature>
<keyword evidence="1" id="KW-0175">Coiled coil</keyword>
<accession>A0AAP0G4R3</accession>
<feature type="coiled-coil region" evidence="1">
    <location>
        <begin position="141"/>
        <end position="175"/>
    </location>
</feature>
<name>A0AAP0G4R3_9ASPA</name>